<dbReference type="Proteomes" id="UP000516148">
    <property type="component" value="Chromosome"/>
</dbReference>
<reference evidence="1 2" key="1">
    <citation type="submission" date="2020-09" db="EMBL/GenBank/DDBJ databases">
        <title>Sphingomonas sp., a new species isolated from pork steak.</title>
        <authorList>
            <person name="Heidler von Heilborn D."/>
        </authorList>
    </citation>
    <scope>NUCLEOTIDE SEQUENCE [LARGE SCALE GENOMIC DNA]</scope>
    <source>
        <strain evidence="2">S8-3T</strain>
    </source>
</reference>
<proteinExistence type="predicted"/>
<dbReference type="SUPFAM" id="SSF50630">
    <property type="entry name" value="Acid proteases"/>
    <property type="match status" value="1"/>
</dbReference>
<dbReference type="Gene3D" id="2.30.42.10">
    <property type="match status" value="1"/>
</dbReference>
<dbReference type="AlphaFoldDB" id="A0A7H0LL21"/>
<dbReference type="Gene3D" id="2.40.70.10">
    <property type="entry name" value="Acid Proteases"/>
    <property type="match status" value="2"/>
</dbReference>
<accession>A0A7H0LL21</accession>
<dbReference type="RefSeq" id="WP_187762673.1">
    <property type="nucleotide sequence ID" value="NZ_JANQBJ010000006.1"/>
</dbReference>
<name>A0A7H0LL21_9SPHN</name>
<evidence type="ECO:0000313" key="1">
    <source>
        <dbReference type="EMBL" id="QNQ10374.1"/>
    </source>
</evidence>
<dbReference type="GO" id="GO:0008233">
    <property type="term" value="F:peptidase activity"/>
    <property type="evidence" value="ECO:0007669"/>
    <property type="project" value="UniProtKB-KW"/>
</dbReference>
<sequence>MLTAAGLIGPGAALAAAPRMFKAKILLENNRVVIAVEMNGKGPYIFMIDTGTYVSLIRPDLAKELKLPVQGHEQTRGVGGKQDGFAIHLAKDFIIGGTIRQPAVALEASFDFGYQQDIYGALAAGVLTTVDTDLDLDAGELRIYPDGRGERSGYVALDSEIPRIESTQRGSRKIAAALTLDGRPIRCMLDTGSPAHLLLNRTASRRLELWDDNRPYAPNRPQGIGRAGPVARTIRAGSLIMGDSREDRPLISLLGNDIGDDFDGIVGMSFLRRFNMSIDTRGRKLWVQPSHQKPAPERYGLSGLWLDQEGERIEVEAVGTGSPAAAAGIVAGDRIVDMSWRDALAAITGPPGRTVRLKVERGTTRREVEFALKLFL</sequence>
<dbReference type="GO" id="GO:0006508">
    <property type="term" value="P:proteolysis"/>
    <property type="evidence" value="ECO:0007669"/>
    <property type="project" value="UniProtKB-KW"/>
</dbReference>
<protein>
    <submittedName>
        <fullName evidence="1">Aspartyl protease family protein</fullName>
    </submittedName>
</protein>
<dbReference type="EMBL" id="CP061038">
    <property type="protein sequence ID" value="QNQ10374.1"/>
    <property type="molecule type" value="Genomic_DNA"/>
</dbReference>
<keyword evidence="2" id="KW-1185">Reference proteome</keyword>
<gene>
    <name evidence="1" type="ORF">H3Z74_03835</name>
</gene>
<dbReference type="InterPro" id="IPR021109">
    <property type="entry name" value="Peptidase_aspartic_dom_sf"/>
</dbReference>
<keyword evidence="1" id="KW-0378">Hydrolase</keyword>
<keyword evidence="1" id="KW-0645">Protease</keyword>
<dbReference type="SUPFAM" id="SSF50156">
    <property type="entry name" value="PDZ domain-like"/>
    <property type="match status" value="1"/>
</dbReference>
<dbReference type="InterPro" id="IPR036034">
    <property type="entry name" value="PDZ_sf"/>
</dbReference>
<evidence type="ECO:0000313" key="2">
    <source>
        <dbReference type="Proteomes" id="UP000516148"/>
    </source>
</evidence>
<dbReference type="KEGG" id="spap:H3Z74_03835"/>
<dbReference type="Pfam" id="PF13650">
    <property type="entry name" value="Asp_protease_2"/>
    <property type="match status" value="1"/>
</dbReference>
<organism evidence="1 2">
    <name type="scientific">Sphingomonas alpina</name>
    <dbReference type="NCBI Taxonomy" id="653931"/>
    <lineage>
        <taxon>Bacteria</taxon>
        <taxon>Pseudomonadati</taxon>
        <taxon>Pseudomonadota</taxon>
        <taxon>Alphaproteobacteria</taxon>
        <taxon>Sphingomonadales</taxon>
        <taxon>Sphingomonadaceae</taxon>
        <taxon>Sphingomonas</taxon>
    </lineage>
</organism>